<dbReference type="EMBL" id="CM003609">
    <property type="protein sequence ID" value="KYP63517.1"/>
    <property type="molecule type" value="Genomic_DNA"/>
</dbReference>
<dbReference type="Proteomes" id="UP000075243">
    <property type="component" value="Chromosome 7"/>
</dbReference>
<proteinExistence type="predicted"/>
<organism evidence="1 2">
    <name type="scientific">Cajanus cajan</name>
    <name type="common">Pigeon pea</name>
    <name type="synonym">Cajanus indicus</name>
    <dbReference type="NCBI Taxonomy" id="3821"/>
    <lineage>
        <taxon>Eukaryota</taxon>
        <taxon>Viridiplantae</taxon>
        <taxon>Streptophyta</taxon>
        <taxon>Embryophyta</taxon>
        <taxon>Tracheophyta</taxon>
        <taxon>Spermatophyta</taxon>
        <taxon>Magnoliopsida</taxon>
        <taxon>eudicotyledons</taxon>
        <taxon>Gunneridae</taxon>
        <taxon>Pentapetalae</taxon>
        <taxon>rosids</taxon>
        <taxon>fabids</taxon>
        <taxon>Fabales</taxon>
        <taxon>Fabaceae</taxon>
        <taxon>Papilionoideae</taxon>
        <taxon>50 kb inversion clade</taxon>
        <taxon>NPAAA clade</taxon>
        <taxon>indigoferoid/millettioid clade</taxon>
        <taxon>Phaseoleae</taxon>
        <taxon>Cajanus</taxon>
    </lineage>
</organism>
<protein>
    <submittedName>
        <fullName evidence="1">Uncharacterized protein</fullName>
    </submittedName>
</protein>
<dbReference type="PANTHER" id="PTHR36757:SF4">
    <property type="entry name" value="DUF4005 DOMAIN-CONTAINING PROTEIN"/>
    <property type="match status" value="1"/>
</dbReference>
<accession>A0A151T8Z7</accession>
<dbReference type="Gramene" id="C.cajan_17573.t">
    <property type="protein sequence ID" value="C.cajan_17573.t.cds1"/>
    <property type="gene ID" value="C.cajan_17573"/>
</dbReference>
<dbReference type="PANTHER" id="PTHR36757">
    <property type="entry name" value="BNAANNG22500D PROTEIN"/>
    <property type="match status" value="1"/>
</dbReference>
<name>A0A151T8Z7_CAJCA</name>
<sequence>MSLQFKQWDPGGVLLFNKQITNCGDYCDTKTHSTSFCGVHSKIKSLNYDAKKSLTCYSPPLSRSNSTGSVPCQRRMSLTSQHSAAKPLSSSSSSTLNLYHVQRSQKCKGFGVSYANCLGISHVLNLPTPCISKGSVGLFD</sequence>
<evidence type="ECO:0000313" key="2">
    <source>
        <dbReference type="Proteomes" id="UP000075243"/>
    </source>
</evidence>
<keyword evidence="2" id="KW-1185">Reference proteome</keyword>
<evidence type="ECO:0000313" key="1">
    <source>
        <dbReference type="EMBL" id="KYP63517.1"/>
    </source>
</evidence>
<dbReference type="AlphaFoldDB" id="A0A151T8Z7"/>
<gene>
    <name evidence="1" type="ORF">KK1_018094</name>
</gene>
<reference evidence="1 2" key="1">
    <citation type="journal article" date="2012" name="Nat. Biotechnol.">
        <title>Draft genome sequence of pigeonpea (Cajanus cajan), an orphan legume crop of resource-poor farmers.</title>
        <authorList>
            <person name="Varshney R.K."/>
            <person name="Chen W."/>
            <person name="Li Y."/>
            <person name="Bharti A.K."/>
            <person name="Saxena R.K."/>
            <person name="Schlueter J.A."/>
            <person name="Donoghue M.T."/>
            <person name="Azam S."/>
            <person name="Fan G."/>
            <person name="Whaley A.M."/>
            <person name="Farmer A.D."/>
            <person name="Sheridan J."/>
            <person name="Iwata A."/>
            <person name="Tuteja R."/>
            <person name="Penmetsa R.V."/>
            <person name="Wu W."/>
            <person name="Upadhyaya H.D."/>
            <person name="Yang S.P."/>
            <person name="Shah T."/>
            <person name="Saxena K.B."/>
            <person name="Michael T."/>
            <person name="McCombie W.R."/>
            <person name="Yang B."/>
            <person name="Zhang G."/>
            <person name="Yang H."/>
            <person name="Wang J."/>
            <person name="Spillane C."/>
            <person name="Cook D.R."/>
            <person name="May G.D."/>
            <person name="Xu X."/>
            <person name="Jackson S.A."/>
        </authorList>
    </citation>
    <scope>NUCLEOTIDE SEQUENCE [LARGE SCALE GENOMIC DNA]</scope>
    <source>
        <strain evidence="2">cv. Asha</strain>
    </source>
</reference>